<feature type="compositionally biased region" description="Basic residues" evidence="1">
    <location>
        <begin position="90"/>
        <end position="101"/>
    </location>
</feature>
<reference evidence="2" key="1">
    <citation type="submission" date="2018-05" db="EMBL/GenBank/DDBJ databases">
        <authorList>
            <person name="Lanie J.A."/>
            <person name="Ng W.-L."/>
            <person name="Kazmierczak K.M."/>
            <person name="Andrzejewski T.M."/>
            <person name="Davidsen T.M."/>
            <person name="Wayne K.J."/>
            <person name="Tettelin H."/>
            <person name="Glass J.I."/>
            <person name="Rusch D."/>
            <person name="Podicherti R."/>
            <person name="Tsui H.-C.T."/>
            <person name="Winkler M.E."/>
        </authorList>
    </citation>
    <scope>NUCLEOTIDE SEQUENCE</scope>
</reference>
<dbReference type="EMBL" id="UINC01000950">
    <property type="protein sequence ID" value="SUZ65071.1"/>
    <property type="molecule type" value="Genomic_DNA"/>
</dbReference>
<protein>
    <submittedName>
        <fullName evidence="2">Uncharacterized protein</fullName>
    </submittedName>
</protein>
<proteinExistence type="predicted"/>
<sequence length="213" mass="23680">MAEVHGHGGGLQRWNPLAEAERDVRAYQPGVHMADSRPQDRLEKRENGAKHSQGAKSSEARSGATAPAPAWRCDHRQSGHQREKEERQSQMRRRHGIRKLHQNRESPEEALDQQEYDSSHRPPTNRWAPGFGFPGHVSGSGEDQNEAPGDEAVQVLPENAPSHFGEHRPKTGGPIGAGQARSRCVDDAAQEQQPEGPPRRDVKCSIMLFRIHA</sequence>
<feature type="compositionally biased region" description="Basic and acidic residues" evidence="1">
    <location>
        <begin position="34"/>
        <end position="49"/>
    </location>
</feature>
<evidence type="ECO:0000313" key="2">
    <source>
        <dbReference type="EMBL" id="SUZ65071.1"/>
    </source>
</evidence>
<feature type="compositionally biased region" description="Basic and acidic residues" evidence="1">
    <location>
        <begin position="72"/>
        <end position="89"/>
    </location>
</feature>
<dbReference type="AlphaFoldDB" id="A0A381PDI9"/>
<evidence type="ECO:0000256" key="1">
    <source>
        <dbReference type="SAM" id="MobiDB-lite"/>
    </source>
</evidence>
<gene>
    <name evidence="2" type="ORF">METZ01_LOCUS17925</name>
</gene>
<organism evidence="2">
    <name type="scientific">marine metagenome</name>
    <dbReference type="NCBI Taxonomy" id="408172"/>
    <lineage>
        <taxon>unclassified sequences</taxon>
        <taxon>metagenomes</taxon>
        <taxon>ecological metagenomes</taxon>
    </lineage>
</organism>
<name>A0A381PDI9_9ZZZZ</name>
<feature type="region of interest" description="Disordered" evidence="1">
    <location>
        <begin position="22"/>
        <end position="200"/>
    </location>
</feature>
<accession>A0A381PDI9</accession>